<comment type="caution">
    <text evidence="2">The sequence shown here is derived from an EMBL/GenBank/DDBJ whole genome shotgun (WGS) entry which is preliminary data.</text>
</comment>
<dbReference type="InterPro" id="IPR015943">
    <property type="entry name" value="WD40/YVTN_repeat-like_dom_sf"/>
</dbReference>
<evidence type="ECO:0000256" key="1">
    <source>
        <dbReference type="SAM" id="MobiDB-lite"/>
    </source>
</evidence>
<dbReference type="SUPFAM" id="SSF101898">
    <property type="entry name" value="NHL repeat"/>
    <property type="match status" value="1"/>
</dbReference>
<dbReference type="EC" id="4.2.99.-" evidence="2"/>
<dbReference type="RefSeq" id="WP_106093748.1">
    <property type="nucleotide sequence ID" value="NZ_PVNL01000135.1"/>
</dbReference>
<dbReference type="AlphaFoldDB" id="A0A2S9XTU5"/>
<dbReference type="Gene3D" id="2.130.10.10">
    <property type="entry name" value="YVTN repeat-like/Quinoprotein amine dehydrogenase"/>
    <property type="match status" value="1"/>
</dbReference>
<dbReference type="Proteomes" id="UP000238823">
    <property type="component" value="Unassembled WGS sequence"/>
</dbReference>
<dbReference type="OrthoDB" id="5492213at2"/>
<dbReference type="PANTHER" id="PTHR40274:SF3">
    <property type="entry name" value="VIRGINIAMYCIN B LYASE"/>
    <property type="match status" value="1"/>
</dbReference>
<dbReference type="EMBL" id="PVNL01000135">
    <property type="protein sequence ID" value="PRP96131.1"/>
    <property type="molecule type" value="Genomic_DNA"/>
</dbReference>
<name>A0A2S9XTU5_9BACT</name>
<protein>
    <submittedName>
        <fullName evidence="2">Virginiamycin B lyase</fullName>
        <ecNumber evidence="2">4.2.99.-</ecNumber>
    </submittedName>
</protein>
<dbReference type="InterPro" id="IPR051344">
    <property type="entry name" value="Vgb"/>
</dbReference>
<feature type="compositionally biased region" description="Low complexity" evidence="1">
    <location>
        <begin position="54"/>
        <end position="68"/>
    </location>
</feature>
<gene>
    <name evidence="2" type="primary">vgb_8</name>
    <name evidence="2" type="ORF">ENSA7_69450</name>
</gene>
<dbReference type="GO" id="GO:0016829">
    <property type="term" value="F:lyase activity"/>
    <property type="evidence" value="ECO:0007669"/>
    <property type="project" value="UniProtKB-KW"/>
</dbReference>
<feature type="region of interest" description="Disordered" evidence="1">
    <location>
        <begin position="17"/>
        <end position="88"/>
    </location>
</feature>
<evidence type="ECO:0000313" key="2">
    <source>
        <dbReference type="EMBL" id="PRP96131.1"/>
    </source>
</evidence>
<accession>A0A2S9XTU5</accession>
<reference evidence="2 3" key="1">
    <citation type="submission" date="2018-03" db="EMBL/GenBank/DDBJ databases">
        <title>Draft Genome Sequences of the Obligatory Marine Myxobacteria Enhygromyxa salina SWB007.</title>
        <authorList>
            <person name="Poehlein A."/>
            <person name="Moghaddam J.A."/>
            <person name="Harms H."/>
            <person name="Alanjari M."/>
            <person name="Koenig G.M."/>
            <person name="Daniel R."/>
            <person name="Schaeberle T.F."/>
        </authorList>
    </citation>
    <scope>NUCLEOTIDE SEQUENCE [LARGE SCALE GENOMIC DNA]</scope>
    <source>
        <strain evidence="2 3">SWB007</strain>
    </source>
</reference>
<dbReference type="PANTHER" id="PTHR40274">
    <property type="entry name" value="VIRGINIAMYCIN B LYASE"/>
    <property type="match status" value="1"/>
</dbReference>
<proteinExistence type="predicted"/>
<dbReference type="PROSITE" id="PS51257">
    <property type="entry name" value="PROKAR_LIPOPROTEIN"/>
    <property type="match status" value="1"/>
</dbReference>
<organism evidence="2 3">
    <name type="scientific">Enhygromyxa salina</name>
    <dbReference type="NCBI Taxonomy" id="215803"/>
    <lineage>
        <taxon>Bacteria</taxon>
        <taxon>Pseudomonadati</taxon>
        <taxon>Myxococcota</taxon>
        <taxon>Polyangia</taxon>
        <taxon>Nannocystales</taxon>
        <taxon>Nannocystaceae</taxon>
        <taxon>Enhygromyxa</taxon>
    </lineage>
</organism>
<keyword evidence="2" id="KW-0456">Lyase</keyword>
<evidence type="ECO:0000313" key="3">
    <source>
        <dbReference type="Proteomes" id="UP000238823"/>
    </source>
</evidence>
<sequence length="450" mass="47415">MRDLQLSLVLVAAVSTVGCGDPNARPGDGDGETSGLTTVNAETGESSDTDSDTDPATTTASTTSTTTDGEPKFDLGPLPDGATDCGSGEGGGMGDFSYIWIANSTQGTVSKIETVSTIEEGRYAVTNDLNMQSSRTSVNQYGDVAIGHRFAPRVTKVAARVENCIDKNNNGMIDTSSGAGDVRPFLEDECTLWSIDLPNQGNGTRAVAWEGGSIDPDTCENTIPNPRLWVGYGQNPLQVYRLDGETGAVLDHVQVASSGFVYGGAVNADGDFWVSDRSGRTLSRVDAETLEVSVFPVPGSAAYGMGVDQNGHPWIATHSVGVGDFVYRFDPDLQTFTSAGGTSGRYRGMNIDREGRAWVAGNSPCRLALFDAVQETVINDAIELPGCVDPVGVSVDRDGYVWVVDRGASVAWKVDPNFHIVVGTVNGLVNPYTYSDMTGQGLNLVVNPPG</sequence>